<evidence type="ECO:0000313" key="2">
    <source>
        <dbReference type="Proteomes" id="UP001627154"/>
    </source>
</evidence>
<dbReference type="Proteomes" id="UP001627154">
    <property type="component" value="Unassembled WGS sequence"/>
</dbReference>
<name>A0ABD2XIC2_9HYME</name>
<dbReference type="AlphaFoldDB" id="A0ABD2XIC2"/>
<gene>
    <name evidence="1" type="ORF">TKK_002533</name>
</gene>
<dbReference type="EMBL" id="JBJJXI010000022">
    <property type="protein sequence ID" value="KAL3404874.1"/>
    <property type="molecule type" value="Genomic_DNA"/>
</dbReference>
<keyword evidence="2" id="KW-1185">Reference proteome</keyword>
<organism evidence="1 2">
    <name type="scientific">Trichogramma kaykai</name>
    <dbReference type="NCBI Taxonomy" id="54128"/>
    <lineage>
        <taxon>Eukaryota</taxon>
        <taxon>Metazoa</taxon>
        <taxon>Ecdysozoa</taxon>
        <taxon>Arthropoda</taxon>
        <taxon>Hexapoda</taxon>
        <taxon>Insecta</taxon>
        <taxon>Pterygota</taxon>
        <taxon>Neoptera</taxon>
        <taxon>Endopterygota</taxon>
        <taxon>Hymenoptera</taxon>
        <taxon>Apocrita</taxon>
        <taxon>Proctotrupomorpha</taxon>
        <taxon>Chalcidoidea</taxon>
        <taxon>Trichogrammatidae</taxon>
        <taxon>Trichogramma</taxon>
    </lineage>
</organism>
<protein>
    <submittedName>
        <fullName evidence="1">Uncharacterized protein</fullName>
    </submittedName>
</protein>
<comment type="caution">
    <text evidence="1">The sequence shown here is derived from an EMBL/GenBank/DDBJ whole genome shotgun (WGS) entry which is preliminary data.</text>
</comment>
<reference evidence="1 2" key="1">
    <citation type="journal article" date="2024" name="bioRxiv">
        <title>A reference genome for Trichogramma kaykai: A tiny desert-dwelling parasitoid wasp with competing sex-ratio distorters.</title>
        <authorList>
            <person name="Culotta J."/>
            <person name="Lindsey A.R."/>
        </authorList>
    </citation>
    <scope>NUCLEOTIDE SEQUENCE [LARGE SCALE GENOMIC DNA]</scope>
    <source>
        <strain evidence="1 2">KSX58</strain>
    </source>
</reference>
<proteinExistence type="predicted"/>
<evidence type="ECO:0000313" key="1">
    <source>
        <dbReference type="EMBL" id="KAL3404874.1"/>
    </source>
</evidence>
<accession>A0ABD2XIC2</accession>
<sequence length="134" mass="15399">MFTKQESFSMDSSPSLDMLSKRGEEMIEKLYKKGVIAQTHAKHGLSILPIRTQLTCPFLHDVLTSCQRSSFLRSSRSQENINTTIKYFPIFKLHSPTKKKFQIHRPDLVDFMFLGPLNPNPGSVFQGWLILEVI</sequence>